<keyword evidence="3" id="KW-1185">Reference proteome</keyword>
<name>A0A3M7S7Y3_BRAPC</name>
<feature type="transmembrane region" description="Helical" evidence="1">
    <location>
        <begin position="56"/>
        <end position="77"/>
    </location>
</feature>
<gene>
    <name evidence="2" type="ORF">BpHYR1_004620</name>
</gene>
<keyword evidence="1" id="KW-0812">Transmembrane</keyword>
<sequence>MLFVRRHKSSANIQAKHQERCAQITGFLGFLMLVLASLMLYFAITTEYSEQKTMFYILFAACLCSFGLLVGITIYQLKKSQDKKRSFVNYQINQRNQTINRCISRSNVDLGPDLHTQNDYGQYNSKTFLN</sequence>
<feature type="transmembrane region" description="Helical" evidence="1">
    <location>
        <begin position="21"/>
        <end position="44"/>
    </location>
</feature>
<organism evidence="2 3">
    <name type="scientific">Brachionus plicatilis</name>
    <name type="common">Marine rotifer</name>
    <name type="synonym">Brachionus muelleri</name>
    <dbReference type="NCBI Taxonomy" id="10195"/>
    <lineage>
        <taxon>Eukaryota</taxon>
        <taxon>Metazoa</taxon>
        <taxon>Spiralia</taxon>
        <taxon>Gnathifera</taxon>
        <taxon>Rotifera</taxon>
        <taxon>Eurotatoria</taxon>
        <taxon>Monogononta</taxon>
        <taxon>Pseudotrocha</taxon>
        <taxon>Ploima</taxon>
        <taxon>Brachionidae</taxon>
        <taxon>Brachionus</taxon>
    </lineage>
</organism>
<dbReference type="Proteomes" id="UP000276133">
    <property type="component" value="Unassembled WGS sequence"/>
</dbReference>
<proteinExistence type="predicted"/>
<accession>A0A3M7S7Y3</accession>
<evidence type="ECO:0000313" key="3">
    <source>
        <dbReference type="Proteomes" id="UP000276133"/>
    </source>
</evidence>
<keyword evidence="1" id="KW-0472">Membrane</keyword>
<evidence type="ECO:0000256" key="1">
    <source>
        <dbReference type="SAM" id="Phobius"/>
    </source>
</evidence>
<dbReference type="EMBL" id="REGN01001907">
    <property type="protein sequence ID" value="RNA31688.1"/>
    <property type="molecule type" value="Genomic_DNA"/>
</dbReference>
<dbReference type="OrthoDB" id="10460654at2759"/>
<evidence type="ECO:0000313" key="2">
    <source>
        <dbReference type="EMBL" id="RNA31688.1"/>
    </source>
</evidence>
<reference evidence="2 3" key="1">
    <citation type="journal article" date="2018" name="Sci. Rep.">
        <title>Genomic signatures of local adaptation to the degree of environmental predictability in rotifers.</title>
        <authorList>
            <person name="Franch-Gras L."/>
            <person name="Hahn C."/>
            <person name="Garcia-Roger E.M."/>
            <person name="Carmona M.J."/>
            <person name="Serra M."/>
            <person name="Gomez A."/>
        </authorList>
    </citation>
    <scope>NUCLEOTIDE SEQUENCE [LARGE SCALE GENOMIC DNA]</scope>
    <source>
        <strain evidence="2">HYR1</strain>
    </source>
</reference>
<comment type="caution">
    <text evidence="2">The sequence shown here is derived from an EMBL/GenBank/DDBJ whole genome shotgun (WGS) entry which is preliminary data.</text>
</comment>
<protein>
    <submittedName>
        <fullName evidence="2">Uncharacterized protein</fullName>
    </submittedName>
</protein>
<keyword evidence="1" id="KW-1133">Transmembrane helix</keyword>
<dbReference type="AlphaFoldDB" id="A0A3M7S7Y3"/>